<reference evidence="19" key="1">
    <citation type="journal article" date="2019" name="Plant J.">
        <title>Chlorella vulgaris genome assembly and annotation reveals the molecular basis for metabolic acclimation to high light conditions.</title>
        <authorList>
            <person name="Cecchin M."/>
            <person name="Marcolungo L."/>
            <person name="Rossato M."/>
            <person name="Girolomoni L."/>
            <person name="Cosentino E."/>
            <person name="Cuine S."/>
            <person name="Li-Beisson Y."/>
            <person name="Delledonne M."/>
            <person name="Ballottari M."/>
        </authorList>
    </citation>
    <scope>NUCLEOTIDE SEQUENCE</scope>
    <source>
        <strain evidence="19">211/11P</strain>
    </source>
</reference>
<comment type="catalytic activity">
    <reaction evidence="11">
        <text>(2R)-2,3-dihydroxy-3-methylbutanoate = 3-methyl-2-oxobutanoate + H2O</text>
        <dbReference type="Rhea" id="RHEA:24809"/>
        <dbReference type="ChEBI" id="CHEBI:11851"/>
        <dbReference type="ChEBI" id="CHEBI:15377"/>
        <dbReference type="ChEBI" id="CHEBI:49072"/>
        <dbReference type="EC" id="4.2.1.9"/>
    </reaction>
    <physiologicalReaction direction="left-to-right" evidence="11">
        <dbReference type="Rhea" id="RHEA:24810"/>
    </physiologicalReaction>
</comment>
<dbReference type="GO" id="GO:0009082">
    <property type="term" value="P:branched-chain amino acid biosynthetic process"/>
    <property type="evidence" value="ECO:0007669"/>
    <property type="project" value="UniProtKB-KW"/>
</dbReference>
<comment type="cofactor">
    <cofactor evidence="15">
        <name>[2Fe-2S] cluster</name>
        <dbReference type="ChEBI" id="CHEBI:190135"/>
    </cofactor>
</comment>
<evidence type="ECO:0000256" key="2">
    <source>
        <dbReference type="ARBA" id="ARBA00006486"/>
    </source>
</evidence>
<dbReference type="PROSITE" id="PS00886">
    <property type="entry name" value="ILVD_EDD_1"/>
    <property type="match status" value="1"/>
</dbReference>
<dbReference type="SUPFAM" id="SSF143975">
    <property type="entry name" value="IlvD/EDD N-terminal domain-like"/>
    <property type="match status" value="1"/>
</dbReference>
<dbReference type="InterPro" id="IPR056740">
    <property type="entry name" value="ILV_EDD_C"/>
</dbReference>
<evidence type="ECO:0000256" key="6">
    <source>
        <dbReference type="ARBA" id="ARBA00022842"/>
    </source>
</evidence>
<evidence type="ECO:0000259" key="17">
    <source>
        <dbReference type="Pfam" id="PF00920"/>
    </source>
</evidence>
<dbReference type="Gene3D" id="3.50.30.80">
    <property type="entry name" value="IlvD/EDD C-terminal domain-like"/>
    <property type="match status" value="1"/>
</dbReference>
<dbReference type="AlphaFoldDB" id="A0A9D4TQX3"/>
<comment type="similarity">
    <text evidence="2">Belongs to the IlvD/Edd family.</text>
</comment>
<dbReference type="InterPro" id="IPR020558">
    <property type="entry name" value="DiOHA_6PGluconate_deHydtase_CS"/>
</dbReference>
<dbReference type="FunFam" id="3.50.30.80:FF:000001">
    <property type="entry name" value="Dihydroxy-acid dehydratase"/>
    <property type="match status" value="1"/>
</dbReference>
<evidence type="ECO:0000256" key="13">
    <source>
        <dbReference type="ARBA" id="ARBA00029437"/>
    </source>
</evidence>
<keyword evidence="9" id="KW-0456">Lyase</keyword>
<evidence type="ECO:0000256" key="11">
    <source>
        <dbReference type="ARBA" id="ARBA00029304"/>
    </source>
</evidence>
<dbReference type="GO" id="GO:0009570">
    <property type="term" value="C:chloroplast stroma"/>
    <property type="evidence" value="ECO:0007669"/>
    <property type="project" value="TreeGrafter"/>
</dbReference>
<evidence type="ECO:0000256" key="16">
    <source>
        <dbReference type="ARBA" id="ARBA00052865"/>
    </source>
</evidence>
<dbReference type="Pfam" id="PF24877">
    <property type="entry name" value="ILV_EDD_C"/>
    <property type="match status" value="1"/>
</dbReference>
<organism evidence="19 20">
    <name type="scientific">Chlorella vulgaris</name>
    <name type="common">Green alga</name>
    <dbReference type="NCBI Taxonomy" id="3077"/>
    <lineage>
        <taxon>Eukaryota</taxon>
        <taxon>Viridiplantae</taxon>
        <taxon>Chlorophyta</taxon>
        <taxon>core chlorophytes</taxon>
        <taxon>Trebouxiophyceae</taxon>
        <taxon>Chlorellales</taxon>
        <taxon>Chlorellaceae</taxon>
        <taxon>Chlorella clade</taxon>
        <taxon>Chlorella</taxon>
    </lineage>
</organism>
<name>A0A9D4TQX3_CHLVU</name>
<comment type="catalytic activity">
    <reaction evidence="16">
        <text>(2R,3R)-2,3-dihydroxy-3-methylpentanoate = (S)-3-methyl-2-oxopentanoate + H2O</text>
        <dbReference type="Rhea" id="RHEA:27694"/>
        <dbReference type="ChEBI" id="CHEBI:15377"/>
        <dbReference type="ChEBI" id="CHEBI:35146"/>
        <dbReference type="ChEBI" id="CHEBI:49258"/>
        <dbReference type="EC" id="4.2.1.9"/>
    </reaction>
    <physiologicalReaction direction="left-to-right" evidence="16">
        <dbReference type="Rhea" id="RHEA:27695"/>
    </physiologicalReaction>
</comment>
<keyword evidence="8" id="KW-0411">Iron-sulfur</keyword>
<evidence type="ECO:0000256" key="4">
    <source>
        <dbReference type="ARBA" id="ARBA00022714"/>
    </source>
</evidence>
<dbReference type="GO" id="GO:0008652">
    <property type="term" value="P:amino acid biosynthetic process"/>
    <property type="evidence" value="ECO:0007669"/>
    <property type="project" value="UniProtKB-KW"/>
</dbReference>
<evidence type="ECO:0000313" key="19">
    <source>
        <dbReference type="EMBL" id="KAI3432213.1"/>
    </source>
</evidence>
<dbReference type="InterPro" id="IPR042096">
    <property type="entry name" value="Dihydro-acid_dehy_C"/>
</dbReference>
<comment type="cofactor">
    <cofactor evidence="1">
        <name>Mg(2+)</name>
        <dbReference type="ChEBI" id="CHEBI:18420"/>
    </cofactor>
</comment>
<dbReference type="GO" id="GO:0051537">
    <property type="term" value="F:2 iron, 2 sulfur cluster binding"/>
    <property type="evidence" value="ECO:0007669"/>
    <property type="project" value="UniProtKB-KW"/>
</dbReference>
<proteinExistence type="inferred from homology"/>
<dbReference type="NCBIfam" id="TIGR00110">
    <property type="entry name" value="ilvD"/>
    <property type="match status" value="1"/>
</dbReference>
<dbReference type="GO" id="GO:0004160">
    <property type="term" value="F:dihydroxy-acid dehydratase activity"/>
    <property type="evidence" value="ECO:0007669"/>
    <property type="project" value="UniProtKB-EC"/>
</dbReference>
<comment type="pathway">
    <text evidence="12">Amino-acid biosynthesis; L-valine biosynthesis; L-valine from pyruvate: step 3/4.</text>
</comment>
<feature type="domain" description="Dihydroxy-acid/6-phosphogluconate dehydratase C-terminal" evidence="18">
    <location>
        <begin position="420"/>
        <end position="610"/>
    </location>
</feature>
<feature type="domain" description="Dihydroxy-acid/6-phosphogluconate dehydratase N-terminal" evidence="17">
    <location>
        <begin position="87"/>
        <end position="407"/>
    </location>
</feature>
<evidence type="ECO:0000256" key="10">
    <source>
        <dbReference type="ARBA" id="ARBA00023304"/>
    </source>
</evidence>
<comment type="pathway">
    <text evidence="13">Amino-acid biosynthesis; L-isoleucine biosynthesis; L-isoleucine from 2-oxobutanoate: step 3/4.</text>
</comment>
<evidence type="ECO:0000256" key="9">
    <source>
        <dbReference type="ARBA" id="ARBA00023239"/>
    </source>
</evidence>
<dbReference type="InterPro" id="IPR050165">
    <property type="entry name" value="DHAD_IlvD/Edd"/>
</dbReference>
<dbReference type="EMBL" id="SIDB01000005">
    <property type="protein sequence ID" value="KAI3432213.1"/>
    <property type="molecule type" value="Genomic_DNA"/>
</dbReference>
<gene>
    <name evidence="19" type="ORF">D9Q98_003775</name>
</gene>
<dbReference type="Pfam" id="PF00920">
    <property type="entry name" value="ILVD_EDD_N"/>
    <property type="match status" value="1"/>
</dbReference>
<keyword evidence="20" id="KW-1185">Reference proteome</keyword>
<dbReference type="Proteomes" id="UP001055712">
    <property type="component" value="Unassembled WGS sequence"/>
</dbReference>
<keyword evidence="3" id="KW-0028">Amino-acid biosynthesis</keyword>
<accession>A0A9D4TQX3</accession>
<dbReference type="OrthoDB" id="3851628at2759"/>
<evidence type="ECO:0000259" key="18">
    <source>
        <dbReference type="Pfam" id="PF24877"/>
    </source>
</evidence>
<evidence type="ECO:0000256" key="8">
    <source>
        <dbReference type="ARBA" id="ARBA00023014"/>
    </source>
</evidence>
<evidence type="ECO:0000256" key="14">
    <source>
        <dbReference type="ARBA" id="ARBA00029490"/>
    </source>
</evidence>
<evidence type="ECO:0000256" key="15">
    <source>
        <dbReference type="ARBA" id="ARBA00034078"/>
    </source>
</evidence>
<sequence>MQTASLISAAQGLSRPLQRGCRRQTRQACRAVAAPMQEVLEEGSSAFPSTVEPGLNKFSSQITQPKSQGASQAMLYATGLREDDMSKPQVGISSVWWEGNPCNMHLNDLAAEVKAGVADAGMVGLRFNTIGVSDGISMGTDGMSYSLQSRDIIADSIETVMSAQWYDANISLPGCDKNMPGTVMAMARLNRPSLMIYGGTIKPGYSKLAGGDTLDVVSAFQSFGGYAAGLINEEQRSDIVRNSCPGPGACGGMYTANTMASAIEALGMSLPYSSSTPAEDPLKLVECRLAGRYVLEMMRRDIKPLDIMTRAAFENAMVLIMATGGSTNAVLHLIAMARAANLDLCLDDFQAVSDRVPFIADLKPSGKYVMEDVHKVGGTPAILKYLLQHNLVDGSCLTVTGKTLGENLATCPGLKEGQAVILPLDKPIKSSGHLQILYGNLSPEGSVGKITGKEGMVFEGKALCFDCEEDMLVALEANQEQFKGSVVVIRYEGPKGGPGMPEMLTPTSAIMGAGLGQECALITDGRFSGGSHGFVIGHVCPEAQEGGAIALVQDGDTIRIDATKRTMDILNVDDAELERRRSEWTAPPLKATKGTLYKYIKCVASASMGCVTDA</sequence>
<comment type="caution">
    <text evidence="19">The sequence shown here is derived from an EMBL/GenBank/DDBJ whole genome shotgun (WGS) entry which is preliminary data.</text>
</comment>
<dbReference type="HAMAP" id="MF_00012">
    <property type="entry name" value="IlvD"/>
    <property type="match status" value="1"/>
</dbReference>
<dbReference type="PROSITE" id="PS00887">
    <property type="entry name" value="ILVD_EDD_2"/>
    <property type="match status" value="1"/>
</dbReference>
<evidence type="ECO:0000256" key="1">
    <source>
        <dbReference type="ARBA" id="ARBA00001946"/>
    </source>
</evidence>
<dbReference type="EC" id="4.2.1.9" evidence="14"/>
<protein>
    <recommendedName>
        <fullName evidence="14">dihydroxy-acid dehydratase</fullName>
        <ecNumber evidence="14">4.2.1.9</ecNumber>
    </recommendedName>
</protein>
<evidence type="ECO:0000313" key="20">
    <source>
        <dbReference type="Proteomes" id="UP001055712"/>
    </source>
</evidence>
<dbReference type="InterPro" id="IPR037237">
    <property type="entry name" value="IlvD/EDD_N"/>
</dbReference>
<keyword evidence="10" id="KW-0100">Branched-chain amino acid biosynthesis</keyword>
<dbReference type="PANTHER" id="PTHR21000:SF5">
    <property type="entry name" value="DIHYDROXY-ACID DEHYDRATASE, MITOCHONDRIAL"/>
    <property type="match status" value="1"/>
</dbReference>
<dbReference type="GO" id="GO:0046872">
    <property type="term" value="F:metal ion binding"/>
    <property type="evidence" value="ECO:0007669"/>
    <property type="project" value="UniProtKB-KW"/>
</dbReference>
<evidence type="ECO:0000256" key="7">
    <source>
        <dbReference type="ARBA" id="ARBA00023004"/>
    </source>
</evidence>
<keyword evidence="7" id="KW-0408">Iron</keyword>
<keyword evidence="4" id="KW-0001">2Fe-2S</keyword>
<keyword evidence="6" id="KW-0460">Magnesium</keyword>
<dbReference type="SUPFAM" id="SSF52016">
    <property type="entry name" value="LeuD/IlvD-like"/>
    <property type="match status" value="1"/>
</dbReference>
<dbReference type="InterPro" id="IPR004404">
    <property type="entry name" value="DihydroxyA_deHydtase"/>
</dbReference>
<keyword evidence="5" id="KW-0479">Metal-binding</keyword>
<dbReference type="InterPro" id="IPR000581">
    <property type="entry name" value="ILV_EDD_N"/>
</dbReference>
<evidence type="ECO:0000256" key="12">
    <source>
        <dbReference type="ARBA" id="ARBA00029436"/>
    </source>
</evidence>
<evidence type="ECO:0000256" key="3">
    <source>
        <dbReference type="ARBA" id="ARBA00022605"/>
    </source>
</evidence>
<evidence type="ECO:0000256" key="5">
    <source>
        <dbReference type="ARBA" id="ARBA00022723"/>
    </source>
</evidence>
<reference evidence="19" key="2">
    <citation type="submission" date="2020-11" db="EMBL/GenBank/DDBJ databases">
        <authorList>
            <person name="Cecchin M."/>
            <person name="Marcolungo L."/>
            <person name="Rossato M."/>
            <person name="Girolomoni L."/>
            <person name="Cosentino E."/>
            <person name="Cuine S."/>
            <person name="Li-Beisson Y."/>
            <person name="Delledonne M."/>
            <person name="Ballottari M."/>
        </authorList>
    </citation>
    <scope>NUCLEOTIDE SEQUENCE</scope>
    <source>
        <strain evidence="19">211/11P</strain>
        <tissue evidence="19">Whole cell</tissue>
    </source>
</reference>
<dbReference type="PANTHER" id="PTHR21000">
    <property type="entry name" value="DIHYDROXY-ACID DEHYDRATASE DAD"/>
    <property type="match status" value="1"/>
</dbReference>
<dbReference type="NCBIfam" id="NF002068">
    <property type="entry name" value="PRK00911.1"/>
    <property type="match status" value="1"/>
</dbReference>